<comment type="caution">
    <text evidence="1">The sequence shown here is derived from an EMBL/GenBank/DDBJ whole genome shotgun (WGS) entry which is preliminary data.</text>
</comment>
<dbReference type="Proteomes" id="UP001607302">
    <property type="component" value="Unassembled WGS sequence"/>
</dbReference>
<feature type="non-terminal residue" evidence="1">
    <location>
        <position position="1"/>
    </location>
</feature>
<keyword evidence="2" id="KW-1185">Reference proteome</keyword>
<evidence type="ECO:0000313" key="2">
    <source>
        <dbReference type="Proteomes" id="UP001607302"/>
    </source>
</evidence>
<name>A0ABD2A223_VESSQ</name>
<protein>
    <submittedName>
        <fullName evidence="1">Uncharacterized protein</fullName>
    </submittedName>
</protein>
<organism evidence="1 2">
    <name type="scientific">Vespula squamosa</name>
    <name type="common">Southern yellow jacket</name>
    <name type="synonym">Wasp</name>
    <dbReference type="NCBI Taxonomy" id="30214"/>
    <lineage>
        <taxon>Eukaryota</taxon>
        <taxon>Metazoa</taxon>
        <taxon>Ecdysozoa</taxon>
        <taxon>Arthropoda</taxon>
        <taxon>Hexapoda</taxon>
        <taxon>Insecta</taxon>
        <taxon>Pterygota</taxon>
        <taxon>Neoptera</taxon>
        <taxon>Endopterygota</taxon>
        <taxon>Hymenoptera</taxon>
        <taxon>Apocrita</taxon>
        <taxon>Aculeata</taxon>
        <taxon>Vespoidea</taxon>
        <taxon>Vespidae</taxon>
        <taxon>Vespinae</taxon>
        <taxon>Vespula</taxon>
    </lineage>
</organism>
<dbReference type="EMBL" id="JAUDFV010000156">
    <property type="protein sequence ID" value="KAL2714660.1"/>
    <property type="molecule type" value="Genomic_DNA"/>
</dbReference>
<proteinExistence type="predicted"/>
<accession>A0ABD2A223</accession>
<dbReference type="AlphaFoldDB" id="A0ABD2A223"/>
<gene>
    <name evidence="1" type="ORF">V1478_015845</name>
</gene>
<evidence type="ECO:0000313" key="1">
    <source>
        <dbReference type="EMBL" id="KAL2714660.1"/>
    </source>
</evidence>
<sequence length="78" mass="8865">LKFVLKNSMRTLKAMSIGEQLMNLGFLVAHYSGNVYKTWLLSTVTPYLFIPLPRGVFSTVNRNNDGLQKKDNEECISL</sequence>
<reference evidence="1 2" key="1">
    <citation type="journal article" date="2024" name="Ann. Entomol. Soc. Am.">
        <title>Genomic analyses of the southern and eastern yellowjacket wasps (Hymenoptera: Vespidae) reveal evolutionary signatures of social life.</title>
        <authorList>
            <person name="Catto M.A."/>
            <person name="Caine P.B."/>
            <person name="Orr S.E."/>
            <person name="Hunt B.G."/>
            <person name="Goodisman M.A.D."/>
        </authorList>
    </citation>
    <scope>NUCLEOTIDE SEQUENCE [LARGE SCALE GENOMIC DNA]</scope>
    <source>
        <strain evidence="1">233</strain>
        <tissue evidence="1">Head and thorax</tissue>
    </source>
</reference>